<reference evidence="1 3" key="1">
    <citation type="submission" date="2017-05" db="EMBL/GenBank/DDBJ databases">
        <title>Vagococcus spp. assemblies.</title>
        <authorList>
            <person name="Gulvik C.A."/>
        </authorList>
    </citation>
    <scope>NUCLEOTIDE SEQUENCE [LARGE SCALE GENOMIC DNA]</scope>
    <source>
        <strain evidence="1 3">SS1994</strain>
    </source>
</reference>
<comment type="caution">
    <text evidence="1">The sequence shown here is derived from an EMBL/GenBank/DDBJ whole genome shotgun (WGS) entry which is preliminary data.</text>
</comment>
<evidence type="ECO:0000313" key="2">
    <source>
        <dbReference type="EMBL" id="RST91157.1"/>
    </source>
</evidence>
<proteinExistence type="predicted"/>
<evidence type="ECO:0000313" key="1">
    <source>
        <dbReference type="EMBL" id="RST90628.1"/>
    </source>
</evidence>
<organism evidence="1 3">
    <name type="scientific">Vagococcus bubulae</name>
    <dbReference type="NCBI Taxonomy" id="1977868"/>
    <lineage>
        <taxon>Bacteria</taxon>
        <taxon>Bacillati</taxon>
        <taxon>Bacillota</taxon>
        <taxon>Bacilli</taxon>
        <taxon>Lactobacillales</taxon>
        <taxon>Enterococcaceae</taxon>
        <taxon>Vagococcus</taxon>
    </lineage>
</organism>
<dbReference type="SUPFAM" id="SSF53795">
    <property type="entry name" value="PEP carboxykinase-like"/>
    <property type="match status" value="1"/>
</dbReference>
<gene>
    <name evidence="1" type="primary">glnQ</name>
    <name evidence="2" type="ORF">CBF36_10385</name>
    <name evidence="1" type="ORF">CBF36_11265</name>
</gene>
<dbReference type="Gene3D" id="3.40.50.300">
    <property type="entry name" value="P-loop containing nucleotide triphosphate hydrolases"/>
    <property type="match status" value="1"/>
</dbReference>
<dbReference type="AlphaFoldDB" id="A0A429ZAA2"/>
<keyword evidence="3" id="KW-1185">Reference proteome</keyword>
<keyword evidence="1" id="KW-0067">ATP-binding</keyword>
<dbReference type="GO" id="GO:0005524">
    <property type="term" value="F:ATP binding"/>
    <property type="evidence" value="ECO:0007669"/>
    <property type="project" value="UniProtKB-KW"/>
</dbReference>
<feature type="non-terminal residue" evidence="1">
    <location>
        <position position="1"/>
    </location>
</feature>
<dbReference type="Proteomes" id="UP000288490">
    <property type="component" value="Unassembled WGS sequence"/>
</dbReference>
<dbReference type="InterPro" id="IPR027417">
    <property type="entry name" value="P-loop_NTPase"/>
</dbReference>
<name>A0A429ZAA2_9ENTE</name>
<sequence length="41" mass="4829">REVADRVIFMDKGVIQEEGTPEDIFLHPKNDRTQDFLEKVL</sequence>
<keyword evidence="1" id="KW-0547">Nucleotide-binding</keyword>
<dbReference type="EMBL" id="NGJT01000033">
    <property type="protein sequence ID" value="RST90628.1"/>
    <property type="molecule type" value="Genomic_DNA"/>
</dbReference>
<evidence type="ECO:0000313" key="3">
    <source>
        <dbReference type="Proteomes" id="UP000288490"/>
    </source>
</evidence>
<accession>A0A429ZAA2</accession>
<protein>
    <submittedName>
        <fullName evidence="1">Glutamine ABC transporter ATP-binding protein</fullName>
    </submittedName>
</protein>
<dbReference type="EMBL" id="NGJT01000026">
    <property type="protein sequence ID" value="RST91157.1"/>
    <property type="molecule type" value="Genomic_DNA"/>
</dbReference>